<keyword evidence="2" id="KW-1185">Reference proteome</keyword>
<sequence length="152" mass="17574">MKKILFLLISITMLSCGVSKNIKTKEKVIKGNWTLNKITYSKTGSYNVTLFKDQKAGCFVGSSWKFVPNNNSGTYVFKEANCSADEREFIFVIQEVDEISGYYDFLLKPKKNESNIGFRVKLKNLSEDRMLWQQTIRVDGEPFIINMNFIKQ</sequence>
<comment type="caution">
    <text evidence="1">The sequence shown here is derived from an EMBL/GenBank/DDBJ whole genome shotgun (WGS) entry which is preliminary data.</text>
</comment>
<evidence type="ECO:0000313" key="1">
    <source>
        <dbReference type="EMBL" id="PQJ79902.1"/>
    </source>
</evidence>
<dbReference type="RefSeq" id="WP_105016500.1">
    <property type="nucleotide sequence ID" value="NZ_MSCN01000001.1"/>
</dbReference>
<protein>
    <submittedName>
        <fullName evidence="1">Lipocalin</fullName>
    </submittedName>
</protein>
<gene>
    <name evidence="1" type="ORF">BTO18_12275</name>
</gene>
<proteinExistence type="predicted"/>
<dbReference type="OrthoDB" id="1121756at2"/>
<dbReference type="AlphaFoldDB" id="A0A2S7WRH3"/>
<dbReference type="EMBL" id="MSCN01000001">
    <property type="protein sequence ID" value="PQJ79902.1"/>
    <property type="molecule type" value="Genomic_DNA"/>
</dbReference>
<dbReference type="Proteomes" id="UP000238882">
    <property type="component" value="Unassembled WGS sequence"/>
</dbReference>
<accession>A0A2S7WRH3</accession>
<name>A0A2S7WRH3_9FLAO</name>
<reference evidence="1 2" key="1">
    <citation type="submission" date="2016-12" db="EMBL/GenBank/DDBJ databases">
        <title>Trade-off between light-utilization and light-protection in marine flavobacteria.</title>
        <authorList>
            <person name="Kumagai Y."/>
            <person name="Yoshizawa S."/>
            <person name="Kogure K."/>
            <person name="Iwasaki W."/>
        </authorList>
    </citation>
    <scope>NUCLEOTIDE SEQUENCE [LARGE SCALE GENOMIC DNA]</scope>
    <source>
        <strain evidence="1 2">NBRC 108759</strain>
    </source>
</reference>
<dbReference type="PROSITE" id="PS51257">
    <property type="entry name" value="PROKAR_LIPOPROTEIN"/>
    <property type="match status" value="1"/>
</dbReference>
<evidence type="ECO:0000313" key="2">
    <source>
        <dbReference type="Proteomes" id="UP000238882"/>
    </source>
</evidence>
<organism evidence="1 2">
    <name type="scientific">Polaribacter porphyrae</name>
    <dbReference type="NCBI Taxonomy" id="1137780"/>
    <lineage>
        <taxon>Bacteria</taxon>
        <taxon>Pseudomonadati</taxon>
        <taxon>Bacteroidota</taxon>
        <taxon>Flavobacteriia</taxon>
        <taxon>Flavobacteriales</taxon>
        <taxon>Flavobacteriaceae</taxon>
    </lineage>
</organism>